<keyword evidence="2" id="KW-1185">Reference proteome</keyword>
<proteinExistence type="predicted"/>
<dbReference type="Proteomes" id="UP000091857">
    <property type="component" value="Chromosome 10"/>
</dbReference>
<evidence type="ECO:0000313" key="2">
    <source>
        <dbReference type="Proteomes" id="UP000091857"/>
    </source>
</evidence>
<protein>
    <submittedName>
        <fullName evidence="1">Uncharacterized protein</fullName>
    </submittedName>
</protein>
<accession>A0ACB7GXF5</accession>
<name>A0ACB7GXF5_MANES</name>
<comment type="caution">
    <text evidence="1">The sequence shown here is derived from an EMBL/GenBank/DDBJ whole genome shotgun (WGS) entry which is preliminary data.</text>
</comment>
<evidence type="ECO:0000313" key="1">
    <source>
        <dbReference type="EMBL" id="KAG8644817.1"/>
    </source>
</evidence>
<reference evidence="2" key="1">
    <citation type="journal article" date="2016" name="Nat. Biotechnol.">
        <title>Sequencing wild and cultivated cassava and related species reveals extensive interspecific hybridization and genetic diversity.</title>
        <authorList>
            <person name="Bredeson J.V."/>
            <person name="Lyons J.B."/>
            <person name="Prochnik S.E."/>
            <person name="Wu G.A."/>
            <person name="Ha C.M."/>
            <person name="Edsinger-Gonzales E."/>
            <person name="Grimwood J."/>
            <person name="Schmutz J."/>
            <person name="Rabbi I.Y."/>
            <person name="Egesi C."/>
            <person name="Nauluvula P."/>
            <person name="Lebot V."/>
            <person name="Ndunguru J."/>
            <person name="Mkamilo G."/>
            <person name="Bart R.S."/>
            <person name="Setter T.L."/>
            <person name="Gleadow R.M."/>
            <person name="Kulakow P."/>
            <person name="Ferguson M.E."/>
            <person name="Rounsley S."/>
            <person name="Rokhsar D.S."/>
        </authorList>
    </citation>
    <scope>NUCLEOTIDE SEQUENCE [LARGE SCALE GENOMIC DNA]</scope>
    <source>
        <strain evidence="2">cv. AM560-2</strain>
    </source>
</reference>
<organism evidence="1 2">
    <name type="scientific">Manihot esculenta</name>
    <name type="common">Cassava</name>
    <name type="synonym">Jatropha manihot</name>
    <dbReference type="NCBI Taxonomy" id="3983"/>
    <lineage>
        <taxon>Eukaryota</taxon>
        <taxon>Viridiplantae</taxon>
        <taxon>Streptophyta</taxon>
        <taxon>Embryophyta</taxon>
        <taxon>Tracheophyta</taxon>
        <taxon>Spermatophyta</taxon>
        <taxon>Magnoliopsida</taxon>
        <taxon>eudicotyledons</taxon>
        <taxon>Gunneridae</taxon>
        <taxon>Pentapetalae</taxon>
        <taxon>rosids</taxon>
        <taxon>fabids</taxon>
        <taxon>Malpighiales</taxon>
        <taxon>Euphorbiaceae</taxon>
        <taxon>Crotonoideae</taxon>
        <taxon>Manihoteae</taxon>
        <taxon>Manihot</taxon>
    </lineage>
</organism>
<dbReference type="EMBL" id="CM004396">
    <property type="protein sequence ID" value="KAG8644817.1"/>
    <property type="molecule type" value="Genomic_DNA"/>
</dbReference>
<sequence length="65" mass="7963">MEFYQFLYDFLEFIIFQQDFSEYFRRKSRNELSDSGMDLLQRLLTYDPARRITASCALNHPYLHT</sequence>
<gene>
    <name evidence="1" type="ORF">MANES_10G002357v8</name>
</gene>